<sequence length="35" mass="4199">MGRDHRRNNEGFIANDHRLHQTSDNYEDSEVNSQR</sequence>
<dbReference type="Proteomes" id="UP000593572">
    <property type="component" value="Unassembled WGS sequence"/>
</dbReference>
<feature type="compositionally biased region" description="Acidic residues" evidence="1">
    <location>
        <begin position="25"/>
        <end position="35"/>
    </location>
</feature>
<feature type="region of interest" description="Disordered" evidence="1">
    <location>
        <begin position="1"/>
        <end position="35"/>
    </location>
</feature>
<gene>
    <name evidence="2" type="ORF">Golob_015065</name>
</gene>
<name>A0A7J8LZZ8_9ROSI</name>
<evidence type="ECO:0000313" key="3">
    <source>
        <dbReference type="Proteomes" id="UP000593572"/>
    </source>
</evidence>
<accession>A0A7J8LZZ8</accession>
<proteinExistence type="predicted"/>
<evidence type="ECO:0000313" key="2">
    <source>
        <dbReference type="EMBL" id="MBA0558025.1"/>
    </source>
</evidence>
<organism evidence="2 3">
    <name type="scientific">Gossypium lobatum</name>
    <dbReference type="NCBI Taxonomy" id="34289"/>
    <lineage>
        <taxon>Eukaryota</taxon>
        <taxon>Viridiplantae</taxon>
        <taxon>Streptophyta</taxon>
        <taxon>Embryophyta</taxon>
        <taxon>Tracheophyta</taxon>
        <taxon>Spermatophyta</taxon>
        <taxon>Magnoliopsida</taxon>
        <taxon>eudicotyledons</taxon>
        <taxon>Gunneridae</taxon>
        <taxon>Pentapetalae</taxon>
        <taxon>rosids</taxon>
        <taxon>malvids</taxon>
        <taxon>Malvales</taxon>
        <taxon>Malvaceae</taxon>
        <taxon>Malvoideae</taxon>
        <taxon>Gossypium</taxon>
    </lineage>
</organism>
<reference evidence="2 3" key="1">
    <citation type="journal article" date="2019" name="Genome Biol. Evol.">
        <title>Insights into the evolution of the New World diploid cottons (Gossypium, subgenus Houzingenia) based on genome sequencing.</title>
        <authorList>
            <person name="Grover C.E."/>
            <person name="Arick M.A. 2nd"/>
            <person name="Thrash A."/>
            <person name="Conover J.L."/>
            <person name="Sanders W.S."/>
            <person name="Peterson D.G."/>
            <person name="Frelichowski J.E."/>
            <person name="Scheffler J.A."/>
            <person name="Scheffler B.E."/>
            <person name="Wendel J.F."/>
        </authorList>
    </citation>
    <scope>NUCLEOTIDE SEQUENCE [LARGE SCALE GENOMIC DNA]</scope>
    <source>
        <strain evidence="2">157</strain>
        <tissue evidence="2">Leaf</tissue>
    </source>
</reference>
<dbReference type="EMBL" id="JABEZX010000006">
    <property type="protein sequence ID" value="MBA0558025.1"/>
    <property type="molecule type" value="Genomic_DNA"/>
</dbReference>
<protein>
    <submittedName>
        <fullName evidence="2">Uncharacterized protein</fullName>
    </submittedName>
</protein>
<dbReference type="AlphaFoldDB" id="A0A7J8LZZ8"/>
<keyword evidence="3" id="KW-1185">Reference proteome</keyword>
<feature type="non-terminal residue" evidence="2">
    <location>
        <position position="35"/>
    </location>
</feature>
<evidence type="ECO:0000256" key="1">
    <source>
        <dbReference type="SAM" id="MobiDB-lite"/>
    </source>
</evidence>
<comment type="caution">
    <text evidence="2">The sequence shown here is derived from an EMBL/GenBank/DDBJ whole genome shotgun (WGS) entry which is preliminary data.</text>
</comment>
<feature type="compositionally biased region" description="Basic and acidic residues" evidence="1">
    <location>
        <begin position="1"/>
        <end position="21"/>
    </location>
</feature>